<dbReference type="SUPFAM" id="SSF51161">
    <property type="entry name" value="Trimeric LpxA-like enzymes"/>
    <property type="match status" value="1"/>
</dbReference>
<dbReference type="InterPro" id="IPR011004">
    <property type="entry name" value="Trimer_LpxA-like_sf"/>
</dbReference>
<dbReference type="AlphaFoldDB" id="A0A1T4XUR1"/>
<dbReference type="InterPro" id="IPR005881">
    <property type="entry name" value="Ser_O-AcTrfase"/>
</dbReference>
<comment type="similarity">
    <text evidence="1">Belongs to the transferase hexapeptide repeat family.</text>
</comment>
<dbReference type="PIRSF" id="PIRSF000441">
    <property type="entry name" value="CysE"/>
    <property type="match status" value="1"/>
</dbReference>
<dbReference type="EC" id="2.3.1.30" evidence="1"/>
<accession>A0A1T4XUR1</accession>
<dbReference type="OrthoDB" id="193013at2"/>
<dbReference type="PANTHER" id="PTHR42811">
    <property type="entry name" value="SERINE ACETYLTRANSFERASE"/>
    <property type="match status" value="1"/>
</dbReference>
<dbReference type="Proteomes" id="UP000190774">
    <property type="component" value="Unassembled WGS sequence"/>
</dbReference>
<protein>
    <recommendedName>
        <fullName evidence="1">Serine acetyltransferase</fullName>
        <ecNumber evidence="1">2.3.1.30</ecNumber>
    </recommendedName>
</protein>
<name>A0A1T4XUR1_9BACT</name>
<dbReference type="GO" id="GO:0009001">
    <property type="term" value="F:serine O-acetyltransferase activity"/>
    <property type="evidence" value="ECO:0007669"/>
    <property type="project" value="UniProtKB-EC"/>
</dbReference>
<dbReference type="STRING" id="48467.SAMN02745166_02044"/>
<gene>
    <name evidence="2" type="ORF">SAMN02745166_02044</name>
</gene>
<dbReference type="RefSeq" id="WP_078813251.1">
    <property type="nucleotide sequence ID" value="NZ_FUYE01000005.1"/>
</dbReference>
<keyword evidence="3" id="KW-1185">Reference proteome</keyword>
<dbReference type="GO" id="GO:0005737">
    <property type="term" value="C:cytoplasm"/>
    <property type="evidence" value="ECO:0007669"/>
    <property type="project" value="InterPro"/>
</dbReference>
<keyword evidence="1" id="KW-0012">Acyltransferase</keyword>
<dbReference type="GO" id="GO:0006535">
    <property type="term" value="P:cysteine biosynthetic process from serine"/>
    <property type="evidence" value="ECO:0007669"/>
    <property type="project" value="InterPro"/>
</dbReference>
<organism evidence="2 3">
    <name type="scientific">Prosthecobacter debontii</name>
    <dbReference type="NCBI Taxonomy" id="48467"/>
    <lineage>
        <taxon>Bacteria</taxon>
        <taxon>Pseudomonadati</taxon>
        <taxon>Verrucomicrobiota</taxon>
        <taxon>Verrucomicrobiia</taxon>
        <taxon>Verrucomicrobiales</taxon>
        <taxon>Verrucomicrobiaceae</taxon>
        <taxon>Prosthecobacter</taxon>
    </lineage>
</organism>
<reference evidence="3" key="1">
    <citation type="submission" date="2017-02" db="EMBL/GenBank/DDBJ databases">
        <authorList>
            <person name="Varghese N."/>
            <person name="Submissions S."/>
        </authorList>
    </citation>
    <scope>NUCLEOTIDE SEQUENCE [LARGE SCALE GENOMIC DNA]</scope>
    <source>
        <strain evidence="3">ATCC 700200</strain>
    </source>
</reference>
<comment type="catalytic activity">
    <reaction evidence="1">
        <text>L-serine + acetyl-CoA = O-acetyl-L-serine + CoA</text>
        <dbReference type="Rhea" id="RHEA:24560"/>
        <dbReference type="ChEBI" id="CHEBI:33384"/>
        <dbReference type="ChEBI" id="CHEBI:57287"/>
        <dbReference type="ChEBI" id="CHEBI:57288"/>
        <dbReference type="ChEBI" id="CHEBI:58340"/>
        <dbReference type="EC" id="2.3.1.30"/>
    </reaction>
</comment>
<proteinExistence type="inferred from homology"/>
<dbReference type="Gene3D" id="2.160.10.10">
    <property type="entry name" value="Hexapeptide repeat proteins"/>
    <property type="match status" value="1"/>
</dbReference>
<evidence type="ECO:0000256" key="1">
    <source>
        <dbReference type="PIRNR" id="PIRNR000441"/>
    </source>
</evidence>
<keyword evidence="1 2" id="KW-0808">Transferase</keyword>
<dbReference type="EMBL" id="FUYE01000005">
    <property type="protein sequence ID" value="SKA93143.1"/>
    <property type="molecule type" value="Genomic_DNA"/>
</dbReference>
<sequence>MFEDLRQDIDRNLADYGPLSPVKRFLLCLTLNSIHVVVLIRLQFWCARHRIPTFFVAKILFWFFKIEVSSKAVIGAGLRLPHPMGIIIAPFSQIGRNCDLYADVRLVLSHGRKQGPVLEDGVFMGDGAKAVGAVRIGQGATIGVSAVVTRDIPPNAVAAGIPARVLTSSRSTEP</sequence>
<evidence type="ECO:0000313" key="2">
    <source>
        <dbReference type="EMBL" id="SKA93143.1"/>
    </source>
</evidence>
<evidence type="ECO:0000313" key="3">
    <source>
        <dbReference type="Proteomes" id="UP000190774"/>
    </source>
</evidence>